<reference evidence="2" key="1">
    <citation type="journal article" date="2021" name="PeerJ">
        <title>Extensive microbial diversity within the chicken gut microbiome revealed by metagenomics and culture.</title>
        <authorList>
            <person name="Gilroy R."/>
            <person name="Ravi A."/>
            <person name="Getino M."/>
            <person name="Pursley I."/>
            <person name="Horton D.L."/>
            <person name="Alikhan N.F."/>
            <person name="Baker D."/>
            <person name="Gharbi K."/>
            <person name="Hall N."/>
            <person name="Watson M."/>
            <person name="Adriaenssens E.M."/>
            <person name="Foster-Nyarko E."/>
            <person name="Jarju S."/>
            <person name="Secka A."/>
            <person name="Antonio M."/>
            <person name="Oren A."/>
            <person name="Chaudhuri R.R."/>
            <person name="La Ragione R."/>
            <person name="Hildebrand F."/>
            <person name="Pallen M.J."/>
        </authorList>
    </citation>
    <scope>NUCLEOTIDE SEQUENCE</scope>
    <source>
        <strain evidence="2">ChiHjej12B11-14209</strain>
    </source>
</reference>
<proteinExistence type="predicted"/>
<dbReference type="EMBL" id="DXBM01000010">
    <property type="protein sequence ID" value="HIZ45505.1"/>
    <property type="molecule type" value="Genomic_DNA"/>
</dbReference>
<keyword evidence="1" id="KW-0472">Membrane</keyword>
<organism evidence="2 3">
    <name type="scientific">Candidatus Olsenella pullistercoris</name>
    <dbReference type="NCBI Taxonomy" id="2838712"/>
    <lineage>
        <taxon>Bacteria</taxon>
        <taxon>Bacillati</taxon>
        <taxon>Actinomycetota</taxon>
        <taxon>Coriobacteriia</taxon>
        <taxon>Coriobacteriales</taxon>
        <taxon>Atopobiaceae</taxon>
        <taxon>Olsenella</taxon>
    </lineage>
</organism>
<evidence type="ECO:0000313" key="2">
    <source>
        <dbReference type="EMBL" id="HIZ45505.1"/>
    </source>
</evidence>
<gene>
    <name evidence="2" type="ORF">IAA19_00565</name>
</gene>
<accession>A0A9D2EY54</accession>
<comment type="caution">
    <text evidence="2">The sequence shown here is derived from an EMBL/GenBank/DDBJ whole genome shotgun (WGS) entry which is preliminary data.</text>
</comment>
<evidence type="ECO:0000256" key="1">
    <source>
        <dbReference type="SAM" id="Phobius"/>
    </source>
</evidence>
<sequence>MNIPLRASLIVCALVVCFFVMRRVRKSSLEVEDSVFWLLIAAALIVVAVFPQLAYWVSDLLGFDSPSNFIFLCGIIVLLVRTFAQDRKIAVLKRKLTALVQDEALREK</sequence>
<dbReference type="Proteomes" id="UP000824062">
    <property type="component" value="Unassembled WGS sequence"/>
</dbReference>
<feature type="transmembrane region" description="Helical" evidence="1">
    <location>
        <begin position="67"/>
        <end position="84"/>
    </location>
</feature>
<feature type="transmembrane region" description="Helical" evidence="1">
    <location>
        <begin position="6"/>
        <end position="24"/>
    </location>
</feature>
<evidence type="ECO:0000313" key="3">
    <source>
        <dbReference type="Proteomes" id="UP000824062"/>
    </source>
</evidence>
<dbReference type="AlphaFoldDB" id="A0A9D2EY54"/>
<keyword evidence="1" id="KW-1133">Transmembrane helix</keyword>
<protein>
    <submittedName>
        <fullName evidence="2">DUF2304 domain-containing protein</fullName>
    </submittedName>
</protein>
<name>A0A9D2EY54_9ACTN</name>
<dbReference type="Pfam" id="PF10066">
    <property type="entry name" value="DUF2304"/>
    <property type="match status" value="1"/>
</dbReference>
<dbReference type="InterPro" id="IPR019277">
    <property type="entry name" value="DUF2304"/>
</dbReference>
<reference evidence="2" key="2">
    <citation type="submission" date="2021-04" db="EMBL/GenBank/DDBJ databases">
        <authorList>
            <person name="Gilroy R."/>
        </authorList>
    </citation>
    <scope>NUCLEOTIDE SEQUENCE</scope>
    <source>
        <strain evidence="2">ChiHjej12B11-14209</strain>
    </source>
</reference>
<feature type="transmembrane region" description="Helical" evidence="1">
    <location>
        <begin position="36"/>
        <end position="55"/>
    </location>
</feature>
<keyword evidence="1" id="KW-0812">Transmembrane</keyword>